<evidence type="ECO:0000313" key="4">
    <source>
        <dbReference type="EMBL" id="TCL02301.1"/>
    </source>
</evidence>
<evidence type="ECO:0000256" key="2">
    <source>
        <dbReference type="ARBA" id="ARBA00023163"/>
    </source>
</evidence>
<protein>
    <submittedName>
        <fullName evidence="4">Transcriptional regulator GlxA family with amidase domain</fullName>
    </submittedName>
</protein>
<dbReference type="PROSITE" id="PS01124">
    <property type="entry name" value="HTH_ARAC_FAMILY_2"/>
    <property type="match status" value="1"/>
</dbReference>
<name>A0A4R1N9U8_9GAMM</name>
<dbReference type="InterPro" id="IPR052158">
    <property type="entry name" value="INH-QAR"/>
</dbReference>
<dbReference type="Proteomes" id="UP000294555">
    <property type="component" value="Unassembled WGS sequence"/>
</dbReference>
<dbReference type="CDD" id="cd03137">
    <property type="entry name" value="GATase1_AraC_1"/>
    <property type="match status" value="1"/>
</dbReference>
<proteinExistence type="predicted"/>
<dbReference type="InterPro" id="IPR009057">
    <property type="entry name" value="Homeodomain-like_sf"/>
</dbReference>
<organism evidence="4 5">
    <name type="scientific">Sodalis ligni</name>
    <dbReference type="NCBI Taxonomy" id="2697027"/>
    <lineage>
        <taxon>Bacteria</taxon>
        <taxon>Pseudomonadati</taxon>
        <taxon>Pseudomonadota</taxon>
        <taxon>Gammaproteobacteria</taxon>
        <taxon>Enterobacterales</taxon>
        <taxon>Bruguierivoracaceae</taxon>
        <taxon>Sodalis</taxon>
    </lineage>
</organism>
<dbReference type="InterPro" id="IPR029062">
    <property type="entry name" value="Class_I_gatase-like"/>
</dbReference>
<dbReference type="SUPFAM" id="SSF52317">
    <property type="entry name" value="Class I glutamine amidotransferase-like"/>
    <property type="match status" value="1"/>
</dbReference>
<dbReference type="Pfam" id="PF01965">
    <property type="entry name" value="DJ-1_PfpI"/>
    <property type="match status" value="1"/>
</dbReference>
<comment type="caution">
    <text evidence="4">The sequence shown here is derived from an EMBL/GenBank/DDBJ whole genome shotgun (WGS) entry which is preliminary data.</text>
</comment>
<dbReference type="RefSeq" id="WP_132921264.1">
    <property type="nucleotide sequence ID" value="NZ_SJOI01000001.1"/>
</dbReference>
<reference evidence="4 5" key="1">
    <citation type="submission" date="2019-02" db="EMBL/GenBank/DDBJ databases">
        <title>Investigation of anaerobic lignin degradation for improved lignocellulosic biofuels.</title>
        <authorList>
            <person name="Deangelis K."/>
        </authorList>
    </citation>
    <scope>NUCLEOTIDE SEQUENCE [LARGE SCALE GENOMIC DNA]</scope>
    <source>
        <strain evidence="4 5">159R</strain>
    </source>
</reference>
<dbReference type="Gene3D" id="1.10.10.60">
    <property type="entry name" value="Homeodomain-like"/>
    <property type="match status" value="1"/>
</dbReference>
<dbReference type="GO" id="GO:0003700">
    <property type="term" value="F:DNA-binding transcription factor activity"/>
    <property type="evidence" value="ECO:0007669"/>
    <property type="project" value="InterPro"/>
</dbReference>
<dbReference type="Gene3D" id="3.40.50.880">
    <property type="match status" value="1"/>
</dbReference>
<gene>
    <name evidence="4" type="ORF">EZJ58_0305</name>
</gene>
<dbReference type="AlphaFoldDB" id="A0A4R1N9U8"/>
<dbReference type="Pfam" id="PF12833">
    <property type="entry name" value="HTH_18"/>
    <property type="match status" value="1"/>
</dbReference>
<keyword evidence="5" id="KW-1185">Reference proteome</keyword>
<evidence type="ECO:0000313" key="5">
    <source>
        <dbReference type="Proteomes" id="UP000294555"/>
    </source>
</evidence>
<dbReference type="PANTHER" id="PTHR43130:SF3">
    <property type="entry name" value="HTH-TYPE TRANSCRIPTIONAL REGULATOR RV1931C"/>
    <property type="match status" value="1"/>
</dbReference>
<keyword evidence="1" id="KW-0805">Transcription regulation</keyword>
<evidence type="ECO:0000256" key="1">
    <source>
        <dbReference type="ARBA" id="ARBA00023015"/>
    </source>
</evidence>
<dbReference type="SMART" id="SM00342">
    <property type="entry name" value="HTH_ARAC"/>
    <property type="match status" value="1"/>
</dbReference>
<dbReference type="SUPFAM" id="SSF46689">
    <property type="entry name" value="Homeodomain-like"/>
    <property type="match status" value="2"/>
</dbReference>
<feature type="domain" description="HTH araC/xylS-type" evidence="3">
    <location>
        <begin position="218"/>
        <end position="316"/>
    </location>
</feature>
<dbReference type="EMBL" id="SJOI01000001">
    <property type="protein sequence ID" value="TCL02301.1"/>
    <property type="molecule type" value="Genomic_DNA"/>
</dbReference>
<dbReference type="InterPro" id="IPR018060">
    <property type="entry name" value="HTH_AraC"/>
</dbReference>
<keyword evidence="2" id="KW-0804">Transcription</keyword>
<dbReference type="OrthoDB" id="9803764at2"/>
<evidence type="ECO:0000259" key="3">
    <source>
        <dbReference type="PROSITE" id="PS01124"/>
    </source>
</evidence>
<accession>A0A4R1N9U8</accession>
<dbReference type="GO" id="GO:0043565">
    <property type="term" value="F:sequence-specific DNA binding"/>
    <property type="evidence" value="ECO:0007669"/>
    <property type="project" value="InterPro"/>
</dbReference>
<sequence>MIKNMVILALPGVQLLDVSGPLDVFAEANEQRGREVYRLRVMGWRREVIHSSSGVRLMPDLMLDDELTEPVDTFLVAGAPGIRSFIDDAALLEGLRRWALNSRRFGSVCSGALMLAAAGLLNGRHVATHWAVAGYLADSYPEVVVDTDAITLSDGPVRSAAGVTSGLDLALSMVEEDVGRETALAVAAQLVMYFKRPGGQSQFSRKGEASLSGRSALQDVQRYVQAHISESHNVQTMAARMGLSPRHFNRLYQQQMGLTPGEWLEQARVAHARRLLESVGSPLKQIAAHCGFSSTDILRRAFVRQLHITPAQYRKYFASNGGIS</sequence>
<dbReference type="PANTHER" id="PTHR43130">
    <property type="entry name" value="ARAC-FAMILY TRANSCRIPTIONAL REGULATOR"/>
    <property type="match status" value="1"/>
</dbReference>
<dbReference type="InterPro" id="IPR002818">
    <property type="entry name" value="DJ-1/PfpI"/>
</dbReference>